<evidence type="ECO:0000313" key="11">
    <source>
        <dbReference type="EMBL" id="TXR58122.1"/>
    </source>
</evidence>
<dbReference type="FunFam" id="3.65.10.10:FF:000010">
    <property type="entry name" value="3-phosphoshikimate 1-carboxyvinyltransferase"/>
    <property type="match status" value="1"/>
</dbReference>
<comment type="caution">
    <text evidence="11">The sequence shown here is derived from an EMBL/GenBank/DDBJ whole genome shotgun (WGS) entry which is preliminary data.</text>
</comment>
<dbReference type="InterPro" id="IPR001986">
    <property type="entry name" value="Enolpyruvate_Tfrase_dom"/>
</dbReference>
<feature type="binding site" evidence="8">
    <location>
        <position position="41"/>
    </location>
    <ligand>
        <name>phosphoenolpyruvate</name>
        <dbReference type="ChEBI" id="CHEBI:58702"/>
    </ligand>
</feature>
<feature type="binding site" evidence="8">
    <location>
        <position position="219"/>
    </location>
    <ligand>
        <name>3-phosphoshikimate</name>
        <dbReference type="ChEBI" id="CHEBI:145989"/>
    </ligand>
</feature>
<feature type="binding site" evidence="8">
    <location>
        <position position="116"/>
    </location>
    <ligand>
        <name>phosphoenolpyruvate</name>
        <dbReference type="ChEBI" id="CHEBI:58702"/>
    </ligand>
</feature>
<feature type="binding site" evidence="8">
    <location>
        <position position="192"/>
    </location>
    <ligand>
        <name>3-phosphoshikimate</name>
        <dbReference type="ChEBI" id="CHEBI:145989"/>
    </ligand>
</feature>
<dbReference type="PIRSF" id="PIRSF000505">
    <property type="entry name" value="EPSPS"/>
    <property type="match status" value="1"/>
</dbReference>
<feature type="binding site" evidence="8">
    <location>
        <position position="438"/>
    </location>
    <ligand>
        <name>phosphoenolpyruvate</name>
        <dbReference type="ChEBI" id="CHEBI:58702"/>
    </ligand>
</feature>
<evidence type="ECO:0000256" key="8">
    <source>
        <dbReference type="HAMAP-Rule" id="MF_00210"/>
    </source>
</evidence>
<reference evidence="11 12" key="1">
    <citation type="submission" date="2019-07" db="EMBL/GenBank/DDBJ databases">
        <title>Quadrisphaera sp. strain DD2A genome sequencing and assembly.</title>
        <authorList>
            <person name="Kim I."/>
        </authorList>
    </citation>
    <scope>NUCLEOTIDE SEQUENCE [LARGE SCALE GENOMIC DNA]</scope>
    <source>
        <strain evidence="11 12">DD2A</strain>
    </source>
</reference>
<feature type="active site" description="Proton acceptor" evidence="8">
    <location>
        <position position="341"/>
    </location>
</feature>
<dbReference type="InterPro" id="IPR013792">
    <property type="entry name" value="RNA3'P_cycl/enolpyr_Trfase_a/b"/>
</dbReference>
<evidence type="ECO:0000256" key="6">
    <source>
        <dbReference type="ARBA" id="ARBA00023141"/>
    </source>
</evidence>
<dbReference type="PANTHER" id="PTHR21090">
    <property type="entry name" value="AROM/DEHYDROQUINATE SYNTHASE"/>
    <property type="match status" value="1"/>
</dbReference>
<evidence type="ECO:0000256" key="4">
    <source>
        <dbReference type="ARBA" id="ARBA00022605"/>
    </source>
</evidence>
<feature type="binding site" evidence="8">
    <location>
        <position position="368"/>
    </location>
    <ligand>
        <name>3-phosphoshikimate</name>
        <dbReference type="ChEBI" id="CHEBI:145989"/>
    </ligand>
</feature>
<evidence type="ECO:0000256" key="3">
    <source>
        <dbReference type="ARBA" id="ARBA00022490"/>
    </source>
</evidence>
<dbReference type="OrthoDB" id="9809920at2"/>
<dbReference type="InterPro" id="IPR023193">
    <property type="entry name" value="EPSP_synthase_CS"/>
</dbReference>
<dbReference type="RefSeq" id="WP_147924731.1">
    <property type="nucleotide sequence ID" value="NZ_VKAC01000001.1"/>
</dbReference>
<feature type="binding site" evidence="8">
    <location>
        <position position="191"/>
    </location>
    <ligand>
        <name>3-phosphoshikimate</name>
        <dbReference type="ChEBI" id="CHEBI:145989"/>
    </ligand>
</feature>
<comment type="similarity">
    <text evidence="2 8">Belongs to the EPSP synthase family.</text>
</comment>
<dbReference type="GO" id="GO:0008652">
    <property type="term" value="P:amino acid biosynthetic process"/>
    <property type="evidence" value="ECO:0007669"/>
    <property type="project" value="UniProtKB-KW"/>
</dbReference>
<dbReference type="NCBIfam" id="TIGR01356">
    <property type="entry name" value="aroA"/>
    <property type="match status" value="1"/>
</dbReference>
<dbReference type="AlphaFoldDB" id="A0A5C8ZJQ9"/>
<evidence type="ECO:0000256" key="2">
    <source>
        <dbReference type="ARBA" id="ARBA00009948"/>
    </source>
</evidence>
<keyword evidence="4 8" id="KW-0028">Amino-acid biosynthesis</keyword>
<dbReference type="Gene3D" id="3.65.10.10">
    <property type="entry name" value="Enolpyruvate transferase domain"/>
    <property type="match status" value="2"/>
</dbReference>
<dbReference type="SUPFAM" id="SSF55205">
    <property type="entry name" value="EPT/RTPC-like"/>
    <property type="match status" value="1"/>
</dbReference>
<feature type="compositionally biased region" description="Low complexity" evidence="9">
    <location>
        <begin position="1"/>
        <end position="19"/>
    </location>
</feature>
<feature type="domain" description="Enolpyruvate transferase" evidence="10">
    <location>
        <begin position="29"/>
        <end position="444"/>
    </location>
</feature>
<keyword evidence="12" id="KW-1185">Reference proteome</keyword>
<comment type="subcellular location">
    <subcellularLocation>
        <location evidence="8">Cytoplasm</location>
    </subcellularLocation>
</comment>
<dbReference type="UniPathway" id="UPA00053">
    <property type="reaction ID" value="UER00089"/>
</dbReference>
<feature type="binding site" evidence="8">
    <location>
        <position position="46"/>
    </location>
    <ligand>
        <name>3-phosphoshikimate</name>
        <dbReference type="ChEBI" id="CHEBI:145989"/>
    </ligand>
</feature>
<gene>
    <name evidence="8 11" type="primary">aroA</name>
    <name evidence="11" type="ORF">FMM08_02715</name>
</gene>
<dbReference type="GO" id="GO:0009073">
    <property type="term" value="P:aromatic amino acid family biosynthetic process"/>
    <property type="evidence" value="ECO:0007669"/>
    <property type="project" value="UniProtKB-KW"/>
</dbReference>
<evidence type="ECO:0000256" key="9">
    <source>
        <dbReference type="SAM" id="MobiDB-lite"/>
    </source>
</evidence>
<dbReference type="PROSITE" id="PS00104">
    <property type="entry name" value="EPSP_SYNTHASE_1"/>
    <property type="match status" value="1"/>
</dbReference>
<dbReference type="Pfam" id="PF00275">
    <property type="entry name" value="EPSP_synthase"/>
    <property type="match status" value="1"/>
</dbReference>
<comment type="subunit">
    <text evidence="8">Monomer.</text>
</comment>
<proteinExistence type="inferred from homology"/>
<dbReference type="EC" id="2.5.1.19" evidence="8"/>
<name>A0A5C8ZJQ9_9ACTN</name>
<feature type="binding site" evidence="8">
    <location>
        <position position="144"/>
    </location>
    <ligand>
        <name>phosphoenolpyruvate</name>
        <dbReference type="ChEBI" id="CHEBI:58702"/>
    </ligand>
</feature>
<dbReference type="InterPro" id="IPR006264">
    <property type="entry name" value="EPSP_synthase"/>
</dbReference>
<evidence type="ECO:0000259" key="10">
    <source>
        <dbReference type="Pfam" id="PF00275"/>
    </source>
</evidence>
<dbReference type="InterPro" id="IPR036968">
    <property type="entry name" value="Enolpyruvate_Tfrase_sf"/>
</dbReference>
<dbReference type="PROSITE" id="PS00885">
    <property type="entry name" value="EPSP_SYNTHASE_2"/>
    <property type="match status" value="1"/>
</dbReference>
<feature type="binding site" evidence="8">
    <location>
        <position position="341"/>
    </location>
    <ligand>
        <name>3-phosphoshikimate</name>
        <dbReference type="ChEBI" id="CHEBI:145989"/>
    </ligand>
</feature>
<evidence type="ECO:0000256" key="1">
    <source>
        <dbReference type="ARBA" id="ARBA00004811"/>
    </source>
</evidence>
<feature type="binding site" evidence="8">
    <location>
        <position position="42"/>
    </location>
    <ligand>
        <name>3-phosphoshikimate</name>
        <dbReference type="ChEBI" id="CHEBI:145989"/>
    </ligand>
</feature>
<feature type="binding site" evidence="8">
    <location>
        <position position="372"/>
    </location>
    <ligand>
        <name>phosphoenolpyruvate</name>
        <dbReference type="ChEBI" id="CHEBI:58702"/>
    </ligand>
</feature>
<dbReference type="EMBL" id="VKAC01000001">
    <property type="protein sequence ID" value="TXR58122.1"/>
    <property type="molecule type" value="Genomic_DNA"/>
</dbReference>
<keyword evidence="3 8" id="KW-0963">Cytoplasm</keyword>
<comment type="function">
    <text evidence="8">Catalyzes the transfer of the enolpyruvyl moiety of phosphoenolpyruvate (PEP) to the 5-hydroxyl of shikimate-3-phosphate (S3P) to produce enolpyruvyl shikimate-3-phosphate and inorganic phosphate.</text>
</comment>
<accession>A0A5C8ZJQ9</accession>
<dbReference type="GO" id="GO:0005737">
    <property type="term" value="C:cytoplasm"/>
    <property type="evidence" value="ECO:0007669"/>
    <property type="project" value="UniProtKB-SubCell"/>
</dbReference>
<dbReference type="GO" id="GO:0009423">
    <property type="term" value="P:chorismate biosynthetic process"/>
    <property type="evidence" value="ECO:0007669"/>
    <property type="project" value="UniProtKB-UniRule"/>
</dbReference>
<protein>
    <recommendedName>
        <fullName evidence="8">3-phosphoshikimate 1-carboxyvinyltransferase</fullName>
        <ecNumber evidence="8">2.5.1.19</ecNumber>
    </recommendedName>
    <alternativeName>
        <fullName evidence="8">5-enolpyruvylshikimate-3-phosphate synthase</fullName>
        <shortName evidence="8">EPSP synthase</shortName>
        <shortName evidence="8">EPSPS</shortName>
    </alternativeName>
</protein>
<comment type="caution">
    <text evidence="8">Lacks conserved residue(s) required for the propagation of feature annotation.</text>
</comment>
<evidence type="ECO:0000256" key="7">
    <source>
        <dbReference type="ARBA" id="ARBA00044633"/>
    </source>
</evidence>
<organism evidence="11 12">
    <name type="scientific">Quadrisphaera setariae</name>
    <dbReference type="NCBI Taxonomy" id="2593304"/>
    <lineage>
        <taxon>Bacteria</taxon>
        <taxon>Bacillati</taxon>
        <taxon>Actinomycetota</taxon>
        <taxon>Actinomycetes</taxon>
        <taxon>Kineosporiales</taxon>
        <taxon>Kineosporiaceae</taxon>
        <taxon>Quadrisphaera</taxon>
    </lineage>
</organism>
<dbReference type="PANTHER" id="PTHR21090:SF5">
    <property type="entry name" value="PENTAFUNCTIONAL AROM POLYPEPTIDE"/>
    <property type="match status" value="1"/>
</dbReference>
<feature type="binding site" evidence="8">
    <location>
        <position position="190"/>
    </location>
    <ligand>
        <name>3-phosphoshikimate</name>
        <dbReference type="ChEBI" id="CHEBI:145989"/>
    </ligand>
</feature>
<dbReference type="CDD" id="cd01556">
    <property type="entry name" value="EPSP_synthase"/>
    <property type="match status" value="1"/>
</dbReference>
<comment type="catalytic activity">
    <reaction evidence="7">
        <text>3-phosphoshikimate + phosphoenolpyruvate = 5-O-(1-carboxyvinyl)-3-phosphoshikimate + phosphate</text>
        <dbReference type="Rhea" id="RHEA:21256"/>
        <dbReference type="ChEBI" id="CHEBI:43474"/>
        <dbReference type="ChEBI" id="CHEBI:57701"/>
        <dbReference type="ChEBI" id="CHEBI:58702"/>
        <dbReference type="ChEBI" id="CHEBI:145989"/>
        <dbReference type="EC" id="2.5.1.19"/>
    </reaction>
    <physiologicalReaction direction="left-to-right" evidence="7">
        <dbReference type="Rhea" id="RHEA:21257"/>
    </physiologicalReaction>
</comment>
<keyword evidence="5 8" id="KW-0808">Transferase</keyword>
<feature type="binding site" evidence="8">
    <location>
        <position position="192"/>
    </location>
    <ligand>
        <name>phosphoenolpyruvate</name>
        <dbReference type="ChEBI" id="CHEBI:58702"/>
    </ligand>
</feature>
<sequence length="453" mass="46103">MSPSASTTTSTATSTGGAPLDWAAPLSEAPVDADVRLPGSKSLTNRYLVLAALAEGPSELRAPLRSRDTLLMAAAVASLGARVSDVPASDPTEVPGWRVEPGALRGAGPLDCGLAGTVMRFLPPVAALASGGTTFDGDPHARTRPMAPLLGALRDLGARVDDDGRGLMPFTVRGTGHLPGGRTVMDASASSQFVSALLLAAARSDAGVEVVHEGEPVPSAPHLVMTQQVLRDAGVEVESDLATTGGASGTRWRVAPGRVGALDVDVEPDLSNAAPFLAAALVTGGRVTVPGWPQRTTQAGDALRDLLDEMGADVDLTPEGLTVRGGDGVSGIDADLHDVGELTPVLAAVAALADTPTRLRGIAHLRGHETDRLAALATELNALGGDVSETEDGLLIRPRPLHGGRFSTYGDHRMATAAAVLGLAVPGVVVLDVGTTAKTLPDFPGLWTGMLAG</sequence>
<dbReference type="FunFam" id="3.65.10.10:FF:000011">
    <property type="entry name" value="3-phosphoshikimate 1-carboxyvinyltransferase"/>
    <property type="match status" value="1"/>
</dbReference>
<keyword evidence="6 8" id="KW-0057">Aromatic amino acid biosynthesis</keyword>
<feature type="region of interest" description="Disordered" evidence="9">
    <location>
        <begin position="1"/>
        <end position="23"/>
    </location>
</feature>
<evidence type="ECO:0000313" key="12">
    <source>
        <dbReference type="Proteomes" id="UP000321234"/>
    </source>
</evidence>
<dbReference type="GO" id="GO:0003866">
    <property type="term" value="F:3-phosphoshikimate 1-carboxyvinyltransferase activity"/>
    <property type="evidence" value="ECO:0007669"/>
    <property type="project" value="UniProtKB-UniRule"/>
</dbReference>
<comment type="pathway">
    <text evidence="1 8">Metabolic intermediate biosynthesis; chorismate biosynthesis; chorismate from D-erythrose 4-phosphate and phosphoenolpyruvate: step 6/7.</text>
</comment>
<dbReference type="HAMAP" id="MF_00210">
    <property type="entry name" value="EPSP_synth"/>
    <property type="match status" value="1"/>
</dbReference>
<feature type="binding site" evidence="8">
    <location>
        <position position="41"/>
    </location>
    <ligand>
        <name>3-phosphoshikimate</name>
        <dbReference type="ChEBI" id="CHEBI:145989"/>
    </ligand>
</feature>
<evidence type="ECO:0000256" key="5">
    <source>
        <dbReference type="ARBA" id="ARBA00022679"/>
    </source>
</evidence>
<feature type="binding site" evidence="8">
    <location>
        <position position="413"/>
    </location>
    <ligand>
        <name>phosphoenolpyruvate</name>
        <dbReference type="ChEBI" id="CHEBI:58702"/>
    </ligand>
</feature>
<dbReference type="Proteomes" id="UP000321234">
    <property type="component" value="Unassembled WGS sequence"/>
</dbReference>